<proteinExistence type="predicted"/>
<evidence type="ECO:0000313" key="2">
    <source>
        <dbReference type="Proteomes" id="UP000054166"/>
    </source>
</evidence>
<evidence type="ECO:0000313" key="1">
    <source>
        <dbReference type="EMBL" id="KIM79264.1"/>
    </source>
</evidence>
<dbReference type="Proteomes" id="UP000054166">
    <property type="component" value="Unassembled WGS sequence"/>
</dbReference>
<keyword evidence="2" id="KW-1185">Reference proteome</keyword>
<organism evidence="1 2">
    <name type="scientific">Piloderma croceum (strain F 1598)</name>
    <dbReference type="NCBI Taxonomy" id="765440"/>
    <lineage>
        <taxon>Eukaryota</taxon>
        <taxon>Fungi</taxon>
        <taxon>Dikarya</taxon>
        <taxon>Basidiomycota</taxon>
        <taxon>Agaricomycotina</taxon>
        <taxon>Agaricomycetes</taxon>
        <taxon>Agaricomycetidae</taxon>
        <taxon>Atheliales</taxon>
        <taxon>Atheliaceae</taxon>
        <taxon>Piloderma</taxon>
    </lineage>
</organism>
<accession>A0A0C3FI24</accession>
<gene>
    <name evidence="1" type="ORF">PILCRDRAFT_561513</name>
</gene>
<reference evidence="2" key="2">
    <citation type="submission" date="2015-01" db="EMBL/GenBank/DDBJ databases">
        <title>Evolutionary Origins and Diversification of the Mycorrhizal Mutualists.</title>
        <authorList>
            <consortium name="DOE Joint Genome Institute"/>
            <consortium name="Mycorrhizal Genomics Consortium"/>
            <person name="Kohler A."/>
            <person name="Kuo A."/>
            <person name="Nagy L.G."/>
            <person name="Floudas D."/>
            <person name="Copeland A."/>
            <person name="Barry K.W."/>
            <person name="Cichocki N."/>
            <person name="Veneault-Fourrey C."/>
            <person name="LaButti K."/>
            <person name="Lindquist E.A."/>
            <person name="Lipzen A."/>
            <person name="Lundell T."/>
            <person name="Morin E."/>
            <person name="Murat C."/>
            <person name="Riley R."/>
            <person name="Ohm R."/>
            <person name="Sun H."/>
            <person name="Tunlid A."/>
            <person name="Henrissat B."/>
            <person name="Grigoriev I.V."/>
            <person name="Hibbett D.S."/>
            <person name="Martin F."/>
        </authorList>
    </citation>
    <scope>NUCLEOTIDE SEQUENCE [LARGE SCALE GENOMIC DNA]</scope>
    <source>
        <strain evidence="2">F 1598</strain>
    </source>
</reference>
<dbReference type="EMBL" id="KN833010">
    <property type="protein sequence ID" value="KIM79264.1"/>
    <property type="molecule type" value="Genomic_DNA"/>
</dbReference>
<sequence>MLPVEIAAAPFFNAIGIISGSGRKHRHAASCRLTLKLLRYSSSGTPCNNIAVDRSIRAASGFLIFRRNSAWQTNAFIVITKHCPSPIFCRKHEPAYHSVAPSLSSQKESAATITILRCVRSSFISLRRFCLSGADL</sequence>
<reference evidence="1 2" key="1">
    <citation type="submission" date="2014-04" db="EMBL/GenBank/DDBJ databases">
        <authorList>
            <consortium name="DOE Joint Genome Institute"/>
            <person name="Kuo A."/>
            <person name="Tarkka M."/>
            <person name="Buscot F."/>
            <person name="Kohler A."/>
            <person name="Nagy L.G."/>
            <person name="Floudas D."/>
            <person name="Copeland A."/>
            <person name="Barry K.W."/>
            <person name="Cichocki N."/>
            <person name="Veneault-Fourrey C."/>
            <person name="LaButti K."/>
            <person name="Lindquist E.A."/>
            <person name="Lipzen A."/>
            <person name="Lundell T."/>
            <person name="Morin E."/>
            <person name="Murat C."/>
            <person name="Sun H."/>
            <person name="Tunlid A."/>
            <person name="Henrissat B."/>
            <person name="Grigoriev I.V."/>
            <person name="Hibbett D.S."/>
            <person name="Martin F."/>
            <person name="Nordberg H.P."/>
            <person name="Cantor M.N."/>
            <person name="Hua S.X."/>
        </authorList>
    </citation>
    <scope>NUCLEOTIDE SEQUENCE [LARGE SCALE GENOMIC DNA]</scope>
    <source>
        <strain evidence="1 2">F 1598</strain>
    </source>
</reference>
<name>A0A0C3FI24_PILCF</name>
<dbReference type="HOGENOM" id="CLU_1876199_0_0_1"/>
<dbReference type="InParanoid" id="A0A0C3FI24"/>
<dbReference type="AlphaFoldDB" id="A0A0C3FI24"/>
<protein>
    <submittedName>
        <fullName evidence="1">Uncharacterized protein</fullName>
    </submittedName>
</protein>